<dbReference type="VEuPathDB" id="FungiDB:NCU16924"/>
<proteinExistence type="predicted"/>
<evidence type="ECO:0000313" key="1">
    <source>
        <dbReference type="EMBL" id="ESA42362.1"/>
    </source>
</evidence>
<protein>
    <submittedName>
        <fullName evidence="1">Uncharacterized protein</fullName>
    </submittedName>
</protein>
<evidence type="ECO:0000313" key="2">
    <source>
        <dbReference type="Proteomes" id="UP000001805"/>
    </source>
</evidence>
<gene>
    <name evidence="1" type="ORF">NCU16924</name>
</gene>
<keyword evidence="2" id="KW-1185">Reference proteome</keyword>
<dbReference type="KEGG" id="ncr:NCU16924"/>
<dbReference type="RefSeq" id="XP_011394804.1">
    <property type="nucleotide sequence ID" value="XM_011396502.1"/>
</dbReference>
<sequence length="128" mass="14836">MCIAPQTTYPGCKCKRWSITPCKAVSREQRTIQRRFAKEVKDKKKDVEYDAPELEPDWPTGKDCSQFRITVRGLASEEKCPDCILKEEKIRYGYGTSNIDPDVAKRIRKLEFMARDAQPEWSDSEGEK</sequence>
<dbReference type="AlphaFoldDB" id="V5IL69"/>
<reference evidence="1 2" key="1">
    <citation type="journal article" date="2003" name="Nature">
        <title>The genome sequence of the filamentous fungus Neurospora crassa.</title>
        <authorList>
            <person name="Galagan J.E."/>
            <person name="Calvo S.E."/>
            <person name="Borkovich K.A."/>
            <person name="Selker E.U."/>
            <person name="Read N.D."/>
            <person name="Jaffe D."/>
            <person name="FitzHugh W."/>
            <person name="Ma L.J."/>
            <person name="Smirnov S."/>
            <person name="Purcell S."/>
            <person name="Rehman B."/>
            <person name="Elkins T."/>
            <person name="Engels R."/>
            <person name="Wang S."/>
            <person name="Nielsen C.B."/>
            <person name="Butler J."/>
            <person name="Endrizzi M."/>
            <person name="Qui D."/>
            <person name="Ianakiev P."/>
            <person name="Bell-Pedersen D."/>
            <person name="Nelson M.A."/>
            <person name="Werner-Washburne M."/>
            <person name="Selitrennikoff C.P."/>
            <person name="Kinsey J.A."/>
            <person name="Braun E.L."/>
            <person name="Zelter A."/>
            <person name="Schulte U."/>
            <person name="Kothe G.O."/>
            <person name="Jedd G."/>
            <person name="Mewes W."/>
            <person name="Staben C."/>
            <person name="Marcotte E."/>
            <person name="Greenberg D."/>
            <person name="Roy A."/>
            <person name="Foley K."/>
            <person name="Naylor J."/>
            <person name="Stange-Thomann N."/>
            <person name="Barrett R."/>
            <person name="Gnerre S."/>
            <person name="Kamal M."/>
            <person name="Kamvysselis M."/>
            <person name="Mauceli E."/>
            <person name="Bielke C."/>
            <person name="Rudd S."/>
            <person name="Frishman D."/>
            <person name="Krystofova S."/>
            <person name="Rasmussen C."/>
            <person name="Metzenberg R.L."/>
            <person name="Perkins D.D."/>
            <person name="Kroken S."/>
            <person name="Cogoni C."/>
            <person name="Macino G."/>
            <person name="Catcheside D."/>
            <person name="Li W."/>
            <person name="Pratt R.J."/>
            <person name="Osmani S.A."/>
            <person name="DeSouza C.P."/>
            <person name="Glass L."/>
            <person name="Orbach M.J."/>
            <person name="Berglund J.A."/>
            <person name="Voelker R."/>
            <person name="Yarden O."/>
            <person name="Plamann M."/>
            <person name="Seiler S."/>
            <person name="Dunlap J."/>
            <person name="Radford A."/>
            <person name="Aramayo R."/>
            <person name="Natvig D.O."/>
            <person name="Alex L.A."/>
            <person name="Mannhaupt G."/>
            <person name="Ebbole D.J."/>
            <person name="Freitag M."/>
            <person name="Paulsen I."/>
            <person name="Sachs M.S."/>
            <person name="Lander E.S."/>
            <person name="Nusbaum C."/>
            <person name="Birren B."/>
        </authorList>
    </citation>
    <scope>NUCLEOTIDE SEQUENCE [LARGE SCALE GENOMIC DNA]</scope>
    <source>
        <strain evidence="2">ATCC 24698 / 74-OR23-1A / CBS 708.71 / DSM 1257 / FGSC 987</strain>
    </source>
</reference>
<dbReference type="Proteomes" id="UP000001805">
    <property type="component" value="Chromosome 2, Linkage Group V"/>
</dbReference>
<accession>V5IL69</accession>
<name>V5IL69_NEUCR</name>
<dbReference type="InParanoid" id="V5IL69"/>
<dbReference type="GeneID" id="23569724"/>
<dbReference type="EMBL" id="CM002240">
    <property type="protein sequence ID" value="ESA42362.1"/>
    <property type="molecule type" value="Genomic_DNA"/>
</dbReference>
<organism evidence="1 2">
    <name type="scientific">Neurospora crassa (strain ATCC 24698 / 74-OR23-1A / CBS 708.71 / DSM 1257 / FGSC 987)</name>
    <dbReference type="NCBI Taxonomy" id="367110"/>
    <lineage>
        <taxon>Eukaryota</taxon>
        <taxon>Fungi</taxon>
        <taxon>Dikarya</taxon>
        <taxon>Ascomycota</taxon>
        <taxon>Pezizomycotina</taxon>
        <taxon>Sordariomycetes</taxon>
        <taxon>Sordariomycetidae</taxon>
        <taxon>Sordariales</taxon>
        <taxon>Sordariaceae</taxon>
        <taxon>Neurospora</taxon>
    </lineage>
</organism>